<dbReference type="PANTHER" id="PTHR43734">
    <property type="entry name" value="PHYTOENE DESATURASE"/>
    <property type="match status" value="1"/>
</dbReference>
<evidence type="ECO:0000313" key="7">
    <source>
        <dbReference type="EMBL" id="RRJ26893.1"/>
    </source>
</evidence>
<evidence type="ECO:0000256" key="2">
    <source>
        <dbReference type="ARBA" id="ARBA00022746"/>
    </source>
</evidence>
<keyword evidence="3 5" id="KW-0560">Oxidoreductase</keyword>
<dbReference type="OrthoDB" id="9814556at2"/>
<keyword evidence="8" id="KW-1185">Reference proteome</keyword>
<keyword evidence="2 5" id="KW-0125">Carotenoid biosynthesis</keyword>
<feature type="domain" description="Amine oxidase" evidence="6">
    <location>
        <begin position="11"/>
        <end position="492"/>
    </location>
</feature>
<dbReference type="EMBL" id="RRCO01000001">
    <property type="protein sequence ID" value="RRJ26893.1"/>
    <property type="molecule type" value="Genomic_DNA"/>
</dbReference>
<dbReference type="PANTHER" id="PTHR43734:SF1">
    <property type="entry name" value="PHYTOENE DESATURASE"/>
    <property type="match status" value="1"/>
</dbReference>
<reference evidence="7 8" key="1">
    <citation type="submission" date="2018-11" db="EMBL/GenBank/DDBJ databases">
        <title>Genome sequencing of Lachnoanaerobaculum sp. KCOM 2030 (= ChDC B114).</title>
        <authorList>
            <person name="Kook J.-K."/>
            <person name="Park S.-N."/>
            <person name="Lim Y.K."/>
        </authorList>
    </citation>
    <scope>NUCLEOTIDE SEQUENCE [LARGE SCALE GENOMIC DNA]</scope>
    <source>
        <strain evidence="7 8">KCOM 2030</strain>
    </source>
</reference>
<dbReference type="Pfam" id="PF01593">
    <property type="entry name" value="Amino_oxidase"/>
    <property type="match status" value="1"/>
</dbReference>
<dbReference type="Gene3D" id="3.50.50.60">
    <property type="entry name" value="FAD/NAD(P)-binding domain"/>
    <property type="match status" value="2"/>
</dbReference>
<dbReference type="NCBIfam" id="TIGR02734">
    <property type="entry name" value="crtI_fam"/>
    <property type="match status" value="1"/>
</dbReference>
<dbReference type="GO" id="GO:0016491">
    <property type="term" value="F:oxidoreductase activity"/>
    <property type="evidence" value="ECO:0007669"/>
    <property type="project" value="UniProtKB-KW"/>
</dbReference>
<comment type="pathway">
    <text evidence="1 5">Carotenoid biosynthesis.</text>
</comment>
<gene>
    <name evidence="7" type="primary">crtI</name>
    <name evidence="7" type="ORF">EHV10_02445</name>
</gene>
<name>A0A3P3R2T2_9FIRM</name>
<dbReference type="RefSeq" id="WP_128673253.1">
    <property type="nucleotide sequence ID" value="NZ_RRCO01000001.1"/>
</dbReference>
<sequence length="502" mass="57028">MKRVLVIGAGIGGLSAAIRLQNVGYQVEIYEKNTVPGGKMHRLEFEGHSFDVGPTLVMMPSIYREIFEIAGRNPDDYIPMSKLNPMYHVYFNSSPLRFYSLSNDLEELHNIFENKGFVNSRGFYDYLSSIYKRYQIALEHFITRPFRHRRDFYNPKVLWNALKLKTFDSADQMMSKFIPDKDLQQMLSFQTLYIGVSPKKGPSLYNIIPMIELLYGVWFIKGGMFTMATQMAKLFEELGGVIHYDMPVEEIITKNKKVKGISVSGKEILSDYVICNADFPYAMKHLIRDDACKGKYDSAKIDAMDYSCSCLVFYWGVEGVYPELAAHTFVIANDLDSNLESIFDGSKIKEPSVYLHIPSNADPSMAPEGKSSFYLLIPVSDVVASQYEWDDETVNYYREQAISTLEKLPALKNLRDKISSERYFTPRDFMNSFNAYRGATFGLQPTLMQSNHLRSQAKCLSCEGLYFTGSSTHPGAGVPIVMQSGKICAQELRLDVEGADFS</sequence>
<dbReference type="InterPro" id="IPR036188">
    <property type="entry name" value="FAD/NAD-bd_sf"/>
</dbReference>
<dbReference type="PRINTS" id="PR00419">
    <property type="entry name" value="ADXRDTASE"/>
</dbReference>
<dbReference type="GO" id="GO:0016117">
    <property type="term" value="P:carotenoid biosynthetic process"/>
    <property type="evidence" value="ECO:0007669"/>
    <property type="project" value="UniProtKB-KW"/>
</dbReference>
<evidence type="ECO:0000313" key="8">
    <source>
        <dbReference type="Proteomes" id="UP000272490"/>
    </source>
</evidence>
<dbReference type="InterPro" id="IPR002937">
    <property type="entry name" value="Amino_oxidase"/>
</dbReference>
<evidence type="ECO:0000256" key="5">
    <source>
        <dbReference type="RuleBase" id="RU362075"/>
    </source>
</evidence>
<evidence type="ECO:0000256" key="3">
    <source>
        <dbReference type="ARBA" id="ARBA00023002"/>
    </source>
</evidence>
<accession>A0A3P3R2T2</accession>
<evidence type="ECO:0000256" key="1">
    <source>
        <dbReference type="ARBA" id="ARBA00004829"/>
    </source>
</evidence>
<evidence type="ECO:0000256" key="4">
    <source>
        <dbReference type="ARBA" id="ARBA00038322"/>
    </source>
</evidence>
<dbReference type="AlphaFoldDB" id="A0A3P3R2T2"/>
<protein>
    <submittedName>
        <fullName evidence="7">Phytoene desaturase</fullName>
    </submittedName>
</protein>
<comment type="caution">
    <text evidence="7">The sequence shown here is derived from an EMBL/GenBank/DDBJ whole genome shotgun (WGS) entry which is preliminary data.</text>
</comment>
<dbReference type="InterPro" id="IPR014105">
    <property type="entry name" value="Carotenoid/retinoid_OxRdtase"/>
</dbReference>
<dbReference type="SUPFAM" id="SSF51905">
    <property type="entry name" value="FAD/NAD(P)-binding domain"/>
    <property type="match status" value="1"/>
</dbReference>
<dbReference type="Proteomes" id="UP000272490">
    <property type="component" value="Unassembled WGS sequence"/>
</dbReference>
<proteinExistence type="inferred from homology"/>
<comment type="similarity">
    <text evidence="4">Belongs to the carotenoid/retinoid oxidoreductase family. CrtN subfamily.</text>
</comment>
<organism evidence="7 8">
    <name type="scientific">Lachnoanaerobaculum gingivalis</name>
    <dbReference type="NCBI Taxonomy" id="2490855"/>
    <lineage>
        <taxon>Bacteria</taxon>
        <taxon>Bacillati</taxon>
        <taxon>Bacillota</taxon>
        <taxon>Clostridia</taxon>
        <taxon>Lachnospirales</taxon>
        <taxon>Lachnospiraceae</taxon>
        <taxon>Lachnoanaerobaculum</taxon>
    </lineage>
</organism>
<evidence type="ECO:0000259" key="6">
    <source>
        <dbReference type="Pfam" id="PF01593"/>
    </source>
</evidence>